<proteinExistence type="predicted"/>
<feature type="region of interest" description="Disordered" evidence="1">
    <location>
        <begin position="50"/>
        <end position="104"/>
    </location>
</feature>
<accession>B5GQV3</accession>
<gene>
    <name evidence="2" type="ORF">pSCL2.7.207.13</name>
</gene>
<keyword evidence="2" id="KW-0614">Plasmid</keyword>
<feature type="compositionally biased region" description="Low complexity" evidence="1">
    <location>
        <begin position="8"/>
        <end position="19"/>
    </location>
</feature>
<dbReference type="EMBL" id="AH013299">
    <property type="protein sequence ID" value="AAQ93581.1"/>
    <property type="molecule type" value="Genomic_DNA"/>
</dbReference>
<evidence type="ECO:0000256" key="1">
    <source>
        <dbReference type="SAM" id="MobiDB-lite"/>
    </source>
</evidence>
<protein>
    <submittedName>
        <fullName evidence="2">Putative Tra3-like protein</fullName>
    </submittedName>
</protein>
<sequence>MGSASFHQALAAPQAVVPPSRVDPSIAEAVERQSAAMRALSLLAFPEAQEPADYAPASDRAGPHRAPPPSCGDRSRRPSPRPGRARPAERHGDRSAAVGSSADHGMNQCSGHLCQMLLLDQAAAAKAADAARERVGEYLLAARLDRLREHTLDRTGQNTVAPWADRLAGVRRMPPDDDPGR</sequence>
<reference evidence="2" key="1">
    <citation type="journal article" date="2006" name="Can. J. Microbiol.">
        <title>Prediction and functional analysis of the replication origin of the linear plasmid pSCL2 in Streptomyces clavuligerus.</title>
        <authorList>
            <person name="Wu W."/>
            <person name="Leblanc S.K."/>
            <person name="Piktel J."/>
            <person name="Jensen S.E."/>
            <person name="Roy K.L."/>
        </authorList>
    </citation>
    <scope>NUCLEOTIDE SEQUENCE</scope>
    <source>
        <plasmid evidence="2">pSCL2</plasmid>
    </source>
</reference>
<dbReference type="AlphaFoldDB" id="Q6TMP2"/>
<feature type="region of interest" description="Disordered" evidence="1">
    <location>
        <begin position="158"/>
        <end position="181"/>
    </location>
</feature>
<geneLocation type="plasmid" evidence="2">
    <name>pSCL2</name>
</geneLocation>
<name>Q6TMP2_STRCL</name>
<evidence type="ECO:0000313" key="2">
    <source>
        <dbReference type="EMBL" id="AAQ93581.1"/>
    </source>
</evidence>
<organism evidence="2">
    <name type="scientific">Streptomyces clavuligerus</name>
    <dbReference type="NCBI Taxonomy" id="1901"/>
    <lineage>
        <taxon>Bacteria</taxon>
        <taxon>Bacillati</taxon>
        <taxon>Actinomycetota</taxon>
        <taxon>Actinomycetes</taxon>
        <taxon>Kitasatosporales</taxon>
        <taxon>Streptomycetaceae</taxon>
        <taxon>Streptomyces</taxon>
    </lineage>
</organism>
<accession>Q6TMP2</accession>
<feature type="region of interest" description="Disordered" evidence="1">
    <location>
        <begin position="1"/>
        <end position="22"/>
    </location>
</feature>